<sequence length="177" mass="18038">MRRVSVPRSVVAGAVTSAAAVALALGSSAPATADPPPAATTEFQVPVRHIAGCIPGLFVCISVPPLTTVTPTATTGAPGEVTFAAKPPTRTWTGLSGCLEVTVHWLNLTTGSAGTTALRPVPYDYSRPYTPDDWCRYTPATAVTGSGTIAASADIGVAGPWEYRILVTPGVGIIPVP</sequence>
<proteinExistence type="predicted"/>
<dbReference type="STRING" id="168276.SAMN05444580_104195"/>
<evidence type="ECO:0008006" key="4">
    <source>
        <dbReference type="Google" id="ProtNLM"/>
    </source>
</evidence>
<evidence type="ECO:0000313" key="2">
    <source>
        <dbReference type="EMBL" id="SDD40817.1"/>
    </source>
</evidence>
<feature type="signal peptide" evidence="1">
    <location>
        <begin position="1"/>
        <end position="33"/>
    </location>
</feature>
<evidence type="ECO:0000313" key="3">
    <source>
        <dbReference type="Proteomes" id="UP000199417"/>
    </source>
</evidence>
<feature type="chain" id="PRO_5038358584" description="Secreted protein" evidence="1">
    <location>
        <begin position="34"/>
        <end position="177"/>
    </location>
</feature>
<keyword evidence="1" id="KW-0732">Signal</keyword>
<name>A0A1G6UJT4_9NOCA</name>
<gene>
    <name evidence="2" type="ORF">SAMN05444580_104195</name>
</gene>
<organism evidence="2 3">
    <name type="scientific">Rhodococcus tukisamuensis</name>
    <dbReference type="NCBI Taxonomy" id="168276"/>
    <lineage>
        <taxon>Bacteria</taxon>
        <taxon>Bacillati</taxon>
        <taxon>Actinomycetota</taxon>
        <taxon>Actinomycetes</taxon>
        <taxon>Mycobacteriales</taxon>
        <taxon>Nocardiaceae</taxon>
        <taxon>Rhodococcus</taxon>
    </lineage>
</organism>
<dbReference type="AlphaFoldDB" id="A0A1G6UJT4"/>
<dbReference type="EMBL" id="FNAB01000004">
    <property type="protein sequence ID" value="SDD40817.1"/>
    <property type="molecule type" value="Genomic_DNA"/>
</dbReference>
<protein>
    <recommendedName>
        <fullName evidence="4">Secreted protein</fullName>
    </recommendedName>
</protein>
<dbReference type="Proteomes" id="UP000199417">
    <property type="component" value="Unassembled WGS sequence"/>
</dbReference>
<reference evidence="2 3" key="1">
    <citation type="submission" date="2016-10" db="EMBL/GenBank/DDBJ databases">
        <authorList>
            <person name="de Groot N.N."/>
        </authorList>
    </citation>
    <scope>NUCLEOTIDE SEQUENCE [LARGE SCALE GENOMIC DNA]</scope>
    <source>
        <strain evidence="2 3">JCM 11308</strain>
    </source>
</reference>
<evidence type="ECO:0000256" key="1">
    <source>
        <dbReference type="SAM" id="SignalP"/>
    </source>
</evidence>
<keyword evidence="3" id="KW-1185">Reference proteome</keyword>
<accession>A0A1G6UJT4</accession>